<evidence type="ECO:0000313" key="2">
    <source>
        <dbReference type="EMBL" id="PIL31172.1"/>
    </source>
</evidence>
<protein>
    <submittedName>
        <fullName evidence="2">Uncharacterized protein</fullName>
    </submittedName>
</protein>
<keyword evidence="1" id="KW-0472">Membrane</keyword>
<keyword evidence="3" id="KW-1185">Reference proteome</keyword>
<dbReference type="OrthoDB" id="2641762at2759"/>
<proteinExistence type="predicted"/>
<comment type="caution">
    <text evidence="2">The sequence shown here is derived from an EMBL/GenBank/DDBJ whole genome shotgun (WGS) entry which is preliminary data.</text>
</comment>
<dbReference type="EMBL" id="AYKW01000012">
    <property type="protein sequence ID" value="PIL31172.1"/>
    <property type="molecule type" value="Genomic_DNA"/>
</dbReference>
<sequence>MSKPYYGPLEDQWNIQLQKSLIASDFVTGVAYGIPLVLWLSCATYLWKNRQKGKNTIFLLSYIALLLVAQTIYSITQVWFTQDIYIENQRYPGGPFKYFFVHQDDTADVIAYVTLCIVILMCDILVLWRCWVVWTALDHRLGYLVVAFPACMILASLVMGTFWIIKSVEPGNTLYSPLPQQLGIAYFSLSLGVNVILTTLIVARLLAFRRANIAFLPPEHAQQYLSTAAVVIESASLYSVFAIVFIVTYGLSAPSNVILLGCAQASQVRLRLLPLPSSLLPPPSSCTVTAGRGQGADATDLAQQVATYLIVYRVAEGKAWSKDTLNEQTVSSANFCGGANAHVHSTTPRFINIEVEMESTVDTERLPHNNR</sequence>
<feature type="transmembrane region" description="Helical" evidence="1">
    <location>
        <begin position="143"/>
        <end position="165"/>
    </location>
</feature>
<keyword evidence="1" id="KW-0812">Transmembrane</keyword>
<feature type="transmembrane region" description="Helical" evidence="1">
    <location>
        <begin position="26"/>
        <end position="47"/>
    </location>
</feature>
<name>A0A2G8SBQ4_9APHY</name>
<gene>
    <name evidence="2" type="ORF">GSI_05869</name>
</gene>
<keyword evidence="1" id="KW-1133">Transmembrane helix</keyword>
<evidence type="ECO:0000256" key="1">
    <source>
        <dbReference type="SAM" id="Phobius"/>
    </source>
</evidence>
<feature type="transmembrane region" description="Helical" evidence="1">
    <location>
        <begin position="109"/>
        <end position="131"/>
    </location>
</feature>
<feature type="transmembrane region" description="Helical" evidence="1">
    <location>
        <begin position="185"/>
        <end position="207"/>
    </location>
</feature>
<accession>A0A2G8SBQ4</accession>
<reference evidence="2 3" key="1">
    <citation type="journal article" date="2015" name="Sci. Rep.">
        <title>Chromosome-level genome map provides insights into diverse defense mechanisms in the medicinal fungus Ganoderma sinense.</title>
        <authorList>
            <person name="Zhu Y."/>
            <person name="Xu J."/>
            <person name="Sun C."/>
            <person name="Zhou S."/>
            <person name="Xu H."/>
            <person name="Nelson D.R."/>
            <person name="Qian J."/>
            <person name="Song J."/>
            <person name="Luo H."/>
            <person name="Xiang L."/>
            <person name="Li Y."/>
            <person name="Xu Z."/>
            <person name="Ji A."/>
            <person name="Wang L."/>
            <person name="Lu S."/>
            <person name="Hayward A."/>
            <person name="Sun W."/>
            <person name="Li X."/>
            <person name="Schwartz D.C."/>
            <person name="Wang Y."/>
            <person name="Chen S."/>
        </authorList>
    </citation>
    <scope>NUCLEOTIDE SEQUENCE [LARGE SCALE GENOMIC DNA]</scope>
    <source>
        <strain evidence="2 3">ZZ0214-1</strain>
    </source>
</reference>
<evidence type="ECO:0000313" key="3">
    <source>
        <dbReference type="Proteomes" id="UP000230002"/>
    </source>
</evidence>
<feature type="transmembrane region" description="Helical" evidence="1">
    <location>
        <begin position="228"/>
        <end position="251"/>
    </location>
</feature>
<dbReference type="Proteomes" id="UP000230002">
    <property type="component" value="Unassembled WGS sequence"/>
</dbReference>
<organism evidence="2 3">
    <name type="scientific">Ganoderma sinense ZZ0214-1</name>
    <dbReference type="NCBI Taxonomy" id="1077348"/>
    <lineage>
        <taxon>Eukaryota</taxon>
        <taxon>Fungi</taxon>
        <taxon>Dikarya</taxon>
        <taxon>Basidiomycota</taxon>
        <taxon>Agaricomycotina</taxon>
        <taxon>Agaricomycetes</taxon>
        <taxon>Polyporales</taxon>
        <taxon>Polyporaceae</taxon>
        <taxon>Ganoderma</taxon>
    </lineage>
</organism>
<feature type="transmembrane region" description="Helical" evidence="1">
    <location>
        <begin position="59"/>
        <end position="80"/>
    </location>
</feature>
<dbReference type="AlphaFoldDB" id="A0A2G8SBQ4"/>